<dbReference type="EMBL" id="VUOC01000002">
    <property type="protein sequence ID" value="KAA2243209.1"/>
    <property type="molecule type" value="Genomic_DNA"/>
</dbReference>
<reference evidence="5 6" key="2">
    <citation type="submission" date="2019-09" db="EMBL/GenBank/DDBJ databases">
        <authorList>
            <person name="Jin C."/>
        </authorList>
    </citation>
    <scope>NUCLEOTIDE SEQUENCE [LARGE SCALE GENOMIC DNA]</scope>
    <source>
        <strain evidence="5 6">BN140078</strain>
    </source>
</reference>
<evidence type="ECO:0000256" key="1">
    <source>
        <dbReference type="SAM" id="Coils"/>
    </source>
</evidence>
<dbReference type="Proteomes" id="UP000324611">
    <property type="component" value="Unassembled WGS sequence"/>
</dbReference>
<sequence>MRFAYLLPLLLTLHHSYAQTASKTTSAIDQVTIFLKGAQVTRSMQYTLTPGNNKVIFSAISPDVEEKSIQVKMEGNVTLLSVSYQPNFIREQQQREEIAALLKQQEDLDNKLAHEKGNLQVYTQEEAMLGKNQDIGGSTNGIKAADLKEVLDLQRQRLAEVLEKQLDIKQRIRLLEEEKLKISKQLAALHNQQQTATSDIILDVLSKTAATGKCTVSYLVKNAGWLPSYDIRVKDISHPLDITFKAKVFQQCGEVWNKVKLQLSTGNPDEGNVRPLLQPWYLRTYSSYDELSRVREIQRTLSSNEIKGRVTDERGSPLPGASIKVKGSTLGTVTDAGGYFDLPSTGREQTLVFSYIGYMSKEIPSSGGFLQVGLQVDERHLDEVVVVGYGVSGEGRLSGAEADTFEKKANVTRKASANTIPDVSEQYTPTTFYYDIPIPYTIEPDGKPYTVGVKELEVPASYEYYAVPKLQKAAFLVAGITDWESLNLLEGEASVFYEDTYLGKSLLDLQSSRDTLLISLGRDNQVSVSRTMEKDYSRKRFLGKNITVARAWNLSVKNNKQAPISITIQDQLPISSNAAMDISGISYGNGQLEESTQMLTWKMVLQPAAEEKQQLKYNVTYPRTAIVNID</sequence>
<protein>
    <submittedName>
        <fullName evidence="5">Mucoidy inhibitor MuiA family protein</fullName>
    </submittedName>
</protein>
<dbReference type="Gene3D" id="2.60.40.1120">
    <property type="entry name" value="Carboxypeptidase-like, regulatory domain"/>
    <property type="match status" value="1"/>
</dbReference>
<dbReference type="InterPro" id="IPR008969">
    <property type="entry name" value="CarboxyPept-like_regulatory"/>
</dbReference>
<dbReference type="NCBIfam" id="TIGR02231">
    <property type="entry name" value="mucoidy inhibitor MuiA family protein"/>
    <property type="match status" value="1"/>
</dbReference>
<dbReference type="SUPFAM" id="SSF49464">
    <property type="entry name" value="Carboxypeptidase regulatory domain-like"/>
    <property type="match status" value="1"/>
</dbReference>
<feature type="domain" description="DUF4140" evidence="4">
    <location>
        <begin position="31"/>
        <end position="129"/>
    </location>
</feature>
<feature type="chain" id="PRO_5023099282" evidence="2">
    <location>
        <begin position="21"/>
        <end position="630"/>
    </location>
</feature>
<dbReference type="Pfam" id="PF13600">
    <property type="entry name" value="DUF4140"/>
    <property type="match status" value="1"/>
</dbReference>
<feature type="coiled-coil region" evidence="1">
    <location>
        <begin position="144"/>
        <end position="192"/>
    </location>
</feature>
<keyword evidence="1" id="KW-0175">Coiled coil</keyword>
<accession>A0A5B2VYY1</accession>
<keyword evidence="6" id="KW-1185">Reference proteome</keyword>
<dbReference type="Pfam" id="PF13598">
    <property type="entry name" value="DUF4139"/>
    <property type="match status" value="1"/>
</dbReference>
<organism evidence="5 6">
    <name type="scientific">Chitinophaga agrisoli</name>
    <dbReference type="NCBI Taxonomy" id="2607653"/>
    <lineage>
        <taxon>Bacteria</taxon>
        <taxon>Pseudomonadati</taxon>
        <taxon>Bacteroidota</taxon>
        <taxon>Chitinophagia</taxon>
        <taxon>Chitinophagales</taxon>
        <taxon>Chitinophagaceae</taxon>
        <taxon>Chitinophaga</taxon>
    </lineage>
</organism>
<feature type="signal peptide" evidence="2">
    <location>
        <begin position="1"/>
        <end position="20"/>
    </location>
</feature>
<evidence type="ECO:0000256" key="2">
    <source>
        <dbReference type="SAM" id="SignalP"/>
    </source>
</evidence>
<dbReference type="InterPro" id="IPR037291">
    <property type="entry name" value="DUF4139"/>
</dbReference>
<name>A0A5B2VYY1_9BACT</name>
<evidence type="ECO:0000313" key="6">
    <source>
        <dbReference type="Proteomes" id="UP000324611"/>
    </source>
</evidence>
<dbReference type="RefSeq" id="WP_149838084.1">
    <property type="nucleotide sequence ID" value="NZ_VUOC01000002.1"/>
</dbReference>
<dbReference type="Pfam" id="PF13715">
    <property type="entry name" value="CarbopepD_reg_2"/>
    <property type="match status" value="1"/>
</dbReference>
<dbReference type="InterPro" id="IPR025554">
    <property type="entry name" value="DUF4140"/>
</dbReference>
<evidence type="ECO:0000313" key="5">
    <source>
        <dbReference type="EMBL" id="KAA2243209.1"/>
    </source>
</evidence>
<dbReference type="InterPro" id="IPR011935">
    <property type="entry name" value="CHP02231"/>
</dbReference>
<dbReference type="PANTHER" id="PTHR31005:SF8">
    <property type="entry name" value="DUF4139 DOMAIN-CONTAINING PROTEIN"/>
    <property type="match status" value="1"/>
</dbReference>
<feature type="domain" description="DUF4139" evidence="3">
    <location>
        <begin position="215"/>
        <end position="623"/>
    </location>
</feature>
<gene>
    <name evidence="5" type="ORF">F0L74_11890</name>
</gene>
<reference evidence="5 6" key="1">
    <citation type="submission" date="2019-09" db="EMBL/GenBank/DDBJ databases">
        <title>Chitinophaga ginsengihumi sp. nov., isolated from soil of ginseng rhizosphere.</title>
        <authorList>
            <person name="Lee J."/>
        </authorList>
    </citation>
    <scope>NUCLEOTIDE SEQUENCE [LARGE SCALE GENOMIC DNA]</scope>
    <source>
        <strain evidence="5 6">BN140078</strain>
    </source>
</reference>
<evidence type="ECO:0000259" key="4">
    <source>
        <dbReference type="Pfam" id="PF13600"/>
    </source>
</evidence>
<dbReference type="AlphaFoldDB" id="A0A5B2VYY1"/>
<evidence type="ECO:0000259" key="3">
    <source>
        <dbReference type="Pfam" id="PF13598"/>
    </source>
</evidence>
<dbReference type="PANTHER" id="PTHR31005">
    <property type="entry name" value="DUF4139 DOMAIN-CONTAINING PROTEIN"/>
    <property type="match status" value="1"/>
</dbReference>
<keyword evidence="2" id="KW-0732">Signal</keyword>
<proteinExistence type="predicted"/>
<comment type="caution">
    <text evidence="5">The sequence shown here is derived from an EMBL/GenBank/DDBJ whole genome shotgun (WGS) entry which is preliminary data.</text>
</comment>